<dbReference type="InterPro" id="IPR029044">
    <property type="entry name" value="Nucleotide-diphossugar_trans"/>
</dbReference>
<geneLocation type="plasmid" evidence="5 8">
    <name>pSA1</name>
</geneLocation>
<feature type="domain" description="Glycosyltransferase 2-like" evidence="4">
    <location>
        <begin position="5"/>
        <end position="161"/>
    </location>
</feature>
<protein>
    <submittedName>
        <fullName evidence="6">Family 2 glycosyl transferase</fullName>
    </submittedName>
    <submittedName>
        <fullName evidence="5">Glycosyl transferase family 2</fullName>
    </submittedName>
</protein>
<reference evidence="6 7" key="1">
    <citation type="submission" date="2014-03" db="EMBL/GenBank/DDBJ databases">
        <title>Whole genome sequence of Novosphingobium resinovorum KF1.</title>
        <authorList>
            <person name="Gan H.M."/>
            <person name="Gan H.Y."/>
            <person name="Chew T.H."/>
            <person name="Savka M.A."/>
        </authorList>
    </citation>
    <scope>NUCLEOTIDE SEQUENCE [LARGE SCALE GENOMIC DNA]</scope>
    <source>
        <strain evidence="6 7">KF1</strain>
    </source>
</reference>
<dbReference type="SUPFAM" id="SSF53448">
    <property type="entry name" value="Nucleotide-diphospho-sugar transferases"/>
    <property type="match status" value="1"/>
</dbReference>
<dbReference type="InterPro" id="IPR001173">
    <property type="entry name" value="Glyco_trans_2-like"/>
</dbReference>
<dbReference type="PANTHER" id="PTHR43179">
    <property type="entry name" value="RHAMNOSYLTRANSFERASE WBBL"/>
    <property type="match status" value="1"/>
</dbReference>
<dbReference type="EMBL" id="CP017076">
    <property type="protein sequence ID" value="AOR78988.1"/>
    <property type="molecule type" value="Genomic_DNA"/>
</dbReference>
<keyword evidence="2" id="KW-0328">Glycosyltransferase</keyword>
<dbReference type="EMBL" id="JFYZ01000005">
    <property type="protein sequence ID" value="EZP82822.1"/>
    <property type="molecule type" value="Genomic_DNA"/>
</dbReference>
<sequence length="287" mass="31718">MRIHVVFATVGRAALLARTVDRIAEQSRLPDGILVSATGPDDVAGIDRARMPARVILGDKGLCRQRNAALRYLSDKTDVIVFLDDDFVVHNDYLAVIEETFADQGIVGATGDLLADGIHGEEIPFDAAALRLDGHTLPAFTPLRPRQALYGCNMAVRASAIDGLWFDEALPLYGWQEDIDFTHQLGKRGRLVSGDRLTGIHLGTRSARSPGKRLGYSQVANLVHLWRKGTMQPNLGQRLLVQNLASNALRSFYPEPHIDRRGRLLGNLIALRDLMTGRIDPRRVETM</sequence>
<evidence type="ECO:0000313" key="5">
    <source>
        <dbReference type="EMBL" id="AOR78988.1"/>
    </source>
</evidence>
<evidence type="ECO:0000313" key="8">
    <source>
        <dbReference type="Proteomes" id="UP000094626"/>
    </source>
</evidence>
<dbReference type="Pfam" id="PF00535">
    <property type="entry name" value="Glycos_transf_2"/>
    <property type="match status" value="1"/>
</dbReference>
<reference evidence="8" key="3">
    <citation type="journal article" date="2017" name="J. Biotechnol.">
        <title>Complete genome sequence of Novosphingobium resinovorum SA1, a versatile xenobiotic-degrading bacterium capable of utilizing sulfanilic acid.</title>
        <authorList>
            <person name="Hegedus B."/>
            <person name="Kos P.B."/>
            <person name="Balint B."/>
            <person name="Maroti G."/>
            <person name="Gan H.M."/>
            <person name="Perei K."/>
            <person name="Rakhely G."/>
        </authorList>
    </citation>
    <scope>NUCLEOTIDE SEQUENCE [LARGE SCALE GENOMIC DNA]</scope>
    <source>
        <strain evidence="8">SA1</strain>
    </source>
</reference>
<name>A0A031K2M9_9SPHN</name>
<comment type="similarity">
    <text evidence="1">Belongs to the glycosyltransferase 2 family.</text>
</comment>
<evidence type="ECO:0000313" key="7">
    <source>
        <dbReference type="Proteomes" id="UP000024329"/>
    </source>
</evidence>
<keyword evidence="5" id="KW-0614">Plasmid</keyword>
<dbReference type="CDD" id="cd00761">
    <property type="entry name" value="Glyco_tranf_GTA_type"/>
    <property type="match status" value="1"/>
</dbReference>
<evidence type="ECO:0000256" key="1">
    <source>
        <dbReference type="ARBA" id="ARBA00006739"/>
    </source>
</evidence>
<organism evidence="6 7">
    <name type="scientific">Novosphingobium resinovorum</name>
    <dbReference type="NCBI Taxonomy" id="158500"/>
    <lineage>
        <taxon>Bacteria</taxon>
        <taxon>Pseudomonadati</taxon>
        <taxon>Pseudomonadota</taxon>
        <taxon>Alphaproteobacteria</taxon>
        <taxon>Sphingomonadales</taxon>
        <taxon>Sphingomonadaceae</taxon>
        <taxon>Novosphingobium</taxon>
    </lineage>
</organism>
<reference evidence="5" key="2">
    <citation type="submission" date="2016-08" db="EMBL/GenBank/DDBJ databases">
        <authorList>
            <person name="Seilhamer J.J."/>
        </authorList>
    </citation>
    <scope>NUCLEOTIDE SEQUENCE [LARGE SCALE GENOMIC DNA]</scope>
    <source>
        <strain evidence="5">SA1</strain>
        <plasmid evidence="5">pSA1</plasmid>
    </source>
</reference>
<dbReference type="OrthoDB" id="8404680at2"/>
<dbReference type="RefSeq" id="WP_036525113.1">
    <property type="nucleotide sequence ID" value="NZ_CP017076.1"/>
</dbReference>
<dbReference type="KEGG" id="nre:BES08_19000"/>
<dbReference type="eggNOG" id="COG1216">
    <property type="taxonomic scope" value="Bacteria"/>
</dbReference>
<evidence type="ECO:0000256" key="2">
    <source>
        <dbReference type="ARBA" id="ARBA00022676"/>
    </source>
</evidence>
<dbReference type="Gene3D" id="3.90.550.10">
    <property type="entry name" value="Spore Coat Polysaccharide Biosynthesis Protein SpsA, Chain A"/>
    <property type="match status" value="1"/>
</dbReference>
<evidence type="ECO:0000259" key="4">
    <source>
        <dbReference type="Pfam" id="PF00535"/>
    </source>
</evidence>
<gene>
    <name evidence="5" type="ORF">BES08_19000</name>
    <name evidence="6" type="ORF">BV97_01746</name>
</gene>
<proteinExistence type="inferred from homology"/>
<evidence type="ECO:0000256" key="3">
    <source>
        <dbReference type="ARBA" id="ARBA00022679"/>
    </source>
</evidence>
<dbReference type="PANTHER" id="PTHR43179:SF12">
    <property type="entry name" value="GALACTOFURANOSYLTRANSFERASE GLFT2"/>
    <property type="match status" value="1"/>
</dbReference>
<dbReference type="AlphaFoldDB" id="A0A031K2M9"/>
<dbReference type="PATRIC" id="fig|158500.4.peg.1790"/>
<dbReference type="Proteomes" id="UP000094626">
    <property type="component" value="Plasmid pSA1"/>
</dbReference>
<dbReference type="GO" id="GO:0016757">
    <property type="term" value="F:glycosyltransferase activity"/>
    <property type="evidence" value="ECO:0007669"/>
    <property type="project" value="UniProtKB-KW"/>
</dbReference>
<keyword evidence="8" id="KW-1185">Reference proteome</keyword>
<evidence type="ECO:0000313" key="6">
    <source>
        <dbReference type="EMBL" id="EZP82822.1"/>
    </source>
</evidence>
<keyword evidence="3 6" id="KW-0808">Transferase</keyword>
<dbReference type="Proteomes" id="UP000024329">
    <property type="component" value="Unassembled WGS sequence"/>
</dbReference>
<accession>A0A031K2M9</accession>